<dbReference type="EMBL" id="JAUJYN010000011">
    <property type="protein sequence ID" value="KAK1261022.1"/>
    <property type="molecule type" value="Genomic_DNA"/>
</dbReference>
<organism evidence="2 3">
    <name type="scientific">Acorus gramineus</name>
    <name type="common">Dwarf sweet flag</name>
    <dbReference type="NCBI Taxonomy" id="55184"/>
    <lineage>
        <taxon>Eukaryota</taxon>
        <taxon>Viridiplantae</taxon>
        <taxon>Streptophyta</taxon>
        <taxon>Embryophyta</taxon>
        <taxon>Tracheophyta</taxon>
        <taxon>Spermatophyta</taxon>
        <taxon>Magnoliopsida</taxon>
        <taxon>Liliopsida</taxon>
        <taxon>Acoraceae</taxon>
        <taxon>Acorus</taxon>
    </lineage>
</organism>
<proteinExistence type="predicted"/>
<protein>
    <submittedName>
        <fullName evidence="2">Uncharacterized protein</fullName>
    </submittedName>
</protein>
<gene>
    <name evidence="2" type="ORF">QJS04_geneDACA013331</name>
</gene>
<evidence type="ECO:0000256" key="1">
    <source>
        <dbReference type="SAM" id="MobiDB-lite"/>
    </source>
</evidence>
<reference evidence="2" key="1">
    <citation type="journal article" date="2023" name="Nat. Commun.">
        <title>Diploid and tetraploid genomes of Acorus and the evolution of monocots.</title>
        <authorList>
            <person name="Ma L."/>
            <person name="Liu K.W."/>
            <person name="Li Z."/>
            <person name="Hsiao Y.Y."/>
            <person name="Qi Y."/>
            <person name="Fu T."/>
            <person name="Tang G.D."/>
            <person name="Zhang D."/>
            <person name="Sun W.H."/>
            <person name="Liu D.K."/>
            <person name="Li Y."/>
            <person name="Chen G.Z."/>
            <person name="Liu X.D."/>
            <person name="Liao X.Y."/>
            <person name="Jiang Y.T."/>
            <person name="Yu X."/>
            <person name="Hao Y."/>
            <person name="Huang J."/>
            <person name="Zhao X.W."/>
            <person name="Ke S."/>
            <person name="Chen Y.Y."/>
            <person name="Wu W.L."/>
            <person name="Hsu J.L."/>
            <person name="Lin Y.F."/>
            <person name="Huang M.D."/>
            <person name="Li C.Y."/>
            <person name="Huang L."/>
            <person name="Wang Z.W."/>
            <person name="Zhao X."/>
            <person name="Zhong W.Y."/>
            <person name="Peng D.H."/>
            <person name="Ahmad S."/>
            <person name="Lan S."/>
            <person name="Zhang J.S."/>
            <person name="Tsai W.C."/>
            <person name="Van de Peer Y."/>
            <person name="Liu Z.J."/>
        </authorList>
    </citation>
    <scope>NUCLEOTIDE SEQUENCE</scope>
    <source>
        <strain evidence="2">SCP</strain>
    </source>
</reference>
<feature type="compositionally biased region" description="Basic and acidic residues" evidence="1">
    <location>
        <begin position="43"/>
        <end position="55"/>
    </location>
</feature>
<evidence type="ECO:0000313" key="2">
    <source>
        <dbReference type="EMBL" id="KAK1261022.1"/>
    </source>
</evidence>
<reference evidence="2" key="2">
    <citation type="submission" date="2023-06" db="EMBL/GenBank/DDBJ databases">
        <authorList>
            <person name="Ma L."/>
            <person name="Liu K.-W."/>
            <person name="Li Z."/>
            <person name="Hsiao Y.-Y."/>
            <person name="Qi Y."/>
            <person name="Fu T."/>
            <person name="Tang G."/>
            <person name="Zhang D."/>
            <person name="Sun W.-H."/>
            <person name="Liu D.-K."/>
            <person name="Li Y."/>
            <person name="Chen G.-Z."/>
            <person name="Liu X.-D."/>
            <person name="Liao X.-Y."/>
            <person name="Jiang Y.-T."/>
            <person name="Yu X."/>
            <person name="Hao Y."/>
            <person name="Huang J."/>
            <person name="Zhao X.-W."/>
            <person name="Ke S."/>
            <person name="Chen Y.-Y."/>
            <person name="Wu W.-L."/>
            <person name="Hsu J.-L."/>
            <person name="Lin Y.-F."/>
            <person name="Huang M.-D."/>
            <person name="Li C.-Y."/>
            <person name="Huang L."/>
            <person name="Wang Z.-W."/>
            <person name="Zhao X."/>
            <person name="Zhong W.-Y."/>
            <person name="Peng D.-H."/>
            <person name="Ahmad S."/>
            <person name="Lan S."/>
            <person name="Zhang J.-S."/>
            <person name="Tsai W.-C."/>
            <person name="Van De Peer Y."/>
            <person name="Liu Z.-J."/>
        </authorList>
    </citation>
    <scope>NUCLEOTIDE SEQUENCE</scope>
    <source>
        <strain evidence="2">SCP</strain>
        <tissue evidence="2">Leaves</tissue>
    </source>
</reference>
<sequence length="99" mass="11101">MSPRRCPLSDMYDREEQQQAIALPDEPQGEAKDETVNPNSLESCKDLEVDGGDNSHELSIKIYEPKEGKDQEQAPPNVHYNTSNLHPCLGNRICGEYGE</sequence>
<accession>A0AAV9AA06</accession>
<evidence type="ECO:0000313" key="3">
    <source>
        <dbReference type="Proteomes" id="UP001179952"/>
    </source>
</evidence>
<feature type="region of interest" description="Disordered" evidence="1">
    <location>
        <begin position="1"/>
        <end position="55"/>
    </location>
</feature>
<dbReference type="Proteomes" id="UP001179952">
    <property type="component" value="Unassembled WGS sequence"/>
</dbReference>
<keyword evidence="3" id="KW-1185">Reference proteome</keyword>
<name>A0AAV9AA06_ACOGR</name>
<comment type="caution">
    <text evidence="2">The sequence shown here is derived from an EMBL/GenBank/DDBJ whole genome shotgun (WGS) entry which is preliminary data.</text>
</comment>
<dbReference type="AlphaFoldDB" id="A0AAV9AA06"/>